<feature type="domain" description="Myb/SANT-like DNA-binding" evidence="7">
    <location>
        <begin position="9"/>
        <end position="80"/>
    </location>
</feature>
<evidence type="ECO:0000256" key="5">
    <source>
        <dbReference type="ARBA" id="ARBA00025466"/>
    </source>
</evidence>
<dbReference type="InterPro" id="IPR028002">
    <property type="entry name" value="Myb_DNA-bind_5"/>
</dbReference>
<keyword evidence="3" id="KW-0805">Transcription regulation</keyword>
<evidence type="ECO:0000256" key="6">
    <source>
        <dbReference type="SAM" id="Coils"/>
    </source>
</evidence>
<evidence type="ECO:0000256" key="1">
    <source>
        <dbReference type="ARBA" id="ARBA00011764"/>
    </source>
</evidence>
<reference evidence="8" key="1">
    <citation type="journal article" date="2016" name="Insect Biochem. Mol. Biol.">
        <title>Multifaceted biological insights from a draft genome sequence of the tobacco hornworm moth, Manduca sexta.</title>
        <authorList>
            <person name="Kanost M.R."/>
            <person name="Arrese E.L."/>
            <person name="Cao X."/>
            <person name="Chen Y.R."/>
            <person name="Chellapilla S."/>
            <person name="Goldsmith M.R."/>
            <person name="Grosse-Wilde E."/>
            <person name="Heckel D.G."/>
            <person name="Herndon N."/>
            <person name="Jiang H."/>
            <person name="Papanicolaou A."/>
            <person name="Qu J."/>
            <person name="Soulages J.L."/>
            <person name="Vogel H."/>
            <person name="Walters J."/>
            <person name="Waterhouse R.M."/>
            <person name="Ahn S.J."/>
            <person name="Almeida F.C."/>
            <person name="An C."/>
            <person name="Aqrawi P."/>
            <person name="Bretschneider A."/>
            <person name="Bryant W.B."/>
            <person name="Bucks S."/>
            <person name="Chao H."/>
            <person name="Chevignon G."/>
            <person name="Christen J.M."/>
            <person name="Clarke D.F."/>
            <person name="Dittmer N.T."/>
            <person name="Ferguson L.C.F."/>
            <person name="Garavelou S."/>
            <person name="Gordon K.H.J."/>
            <person name="Gunaratna R.T."/>
            <person name="Han Y."/>
            <person name="Hauser F."/>
            <person name="He Y."/>
            <person name="Heidel-Fischer H."/>
            <person name="Hirsh A."/>
            <person name="Hu Y."/>
            <person name="Jiang H."/>
            <person name="Kalra D."/>
            <person name="Klinner C."/>
            <person name="Konig C."/>
            <person name="Kovar C."/>
            <person name="Kroll A.R."/>
            <person name="Kuwar S.S."/>
            <person name="Lee S.L."/>
            <person name="Lehman R."/>
            <person name="Li K."/>
            <person name="Li Z."/>
            <person name="Liang H."/>
            <person name="Lovelace S."/>
            <person name="Lu Z."/>
            <person name="Mansfield J.H."/>
            <person name="McCulloch K.J."/>
            <person name="Mathew T."/>
            <person name="Morton B."/>
            <person name="Muzny D.M."/>
            <person name="Neunemann D."/>
            <person name="Ongeri F."/>
            <person name="Pauchet Y."/>
            <person name="Pu L.L."/>
            <person name="Pyrousis I."/>
            <person name="Rao X.J."/>
            <person name="Redding A."/>
            <person name="Roesel C."/>
            <person name="Sanchez-Gracia A."/>
            <person name="Schaack S."/>
            <person name="Shukla A."/>
            <person name="Tetreau G."/>
            <person name="Wang Y."/>
            <person name="Xiong G.H."/>
            <person name="Traut W."/>
            <person name="Walsh T.K."/>
            <person name="Worley K.C."/>
            <person name="Wu D."/>
            <person name="Wu W."/>
            <person name="Wu Y.Q."/>
            <person name="Zhang X."/>
            <person name="Zou Z."/>
            <person name="Zucker H."/>
            <person name="Briscoe A.D."/>
            <person name="Burmester T."/>
            <person name="Clem R.J."/>
            <person name="Feyereisen R."/>
            <person name="Grimmelikhuijzen C.J.P."/>
            <person name="Hamodrakas S.J."/>
            <person name="Hansson B.S."/>
            <person name="Huguet E."/>
            <person name="Jermiin L.S."/>
            <person name="Lan Q."/>
            <person name="Lehman H.K."/>
            <person name="Lorenzen M."/>
            <person name="Merzendorfer H."/>
            <person name="Michalopoulos I."/>
            <person name="Morton D.B."/>
            <person name="Muthukrishnan S."/>
            <person name="Oakeshott J.G."/>
            <person name="Palmer W."/>
            <person name="Park Y."/>
            <person name="Passarelli A.L."/>
            <person name="Rozas J."/>
            <person name="Schwartz L.M."/>
            <person name="Smith W."/>
            <person name="Southgate A."/>
            <person name="Vilcinskas A."/>
            <person name="Vogt R."/>
            <person name="Wang P."/>
            <person name="Werren J."/>
            <person name="Yu X.Q."/>
            <person name="Zhou J.J."/>
            <person name="Brown S.J."/>
            <person name="Scherer S.E."/>
            <person name="Richards S."/>
            <person name="Blissard G.W."/>
        </authorList>
    </citation>
    <scope>NUCLEOTIDE SEQUENCE</scope>
</reference>
<evidence type="ECO:0000256" key="2">
    <source>
        <dbReference type="ARBA" id="ARBA00016807"/>
    </source>
</evidence>
<proteinExistence type="predicted"/>
<protein>
    <recommendedName>
        <fullName evidence="2">Regulatory protein zeste</fullName>
    </recommendedName>
</protein>
<keyword evidence="6" id="KW-0175">Coiled coil</keyword>
<evidence type="ECO:0000256" key="3">
    <source>
        <dbReference type="ARBA" id="ARBA00023015"/>
    </source>
</evidence>
<dbReference type="Pfam" id="PF13873">
    <property type="entry name" value="Myb_DNA-bind_5"/>
    <property type="match status" value="1"/>
</dbReference>
<evidence type="ECO:0000259" key="7">
    <source>
        <dbReference type="Pfam" id="PF13873"/>
    </source>
</evidence>
<dbReference type="EMBL" id="JH668889">
    <property type="protein sequence ID" value="KAG6462781.1"/>
    <property type="molecule type" value="Genomic_DNA"/>
</dbReference>
<dbReference type="EMBL" id="JH668889">
    <property type="protein sequence ID" value="KAG6462782.1"/>
    <property type="molecule type" value="Genomic_DNA"/>
</dbReference>
<gene>
    <name evidence="8" type="ORF">O3G_MSEX013461</name>
</gene>
<keyword evidence="9" id="KW-1185">Reference proteome</keyword>
<accession>A0A921ZRR1</accession>
<feature type="coiled-coil region" evidence="6">
    <location>
        <begin position="149"/>
        <end position="197"/>
    </location>
</feature>
<dbReference type="AlphaFoldDB" id="A0A921ZRR1"/>
<dbReference type="Proteomes" id="UP000791440">
    <property type="component" value="Unassembled WGS sequence"/>
</dbReference>
<evidence type="ECO:0000256" key="4">
    <source>
        <dbReference type="ARBA" id="ARBA00023163"/>
    </source>
</evidence>
<organism evidence="8 9">
    <name type="scientific">Manduca sexta</name>
    <name type="common">Tobacco hawkmoth</name>
    <name type="synonym">Tobacco hornworm</name>
    <dbReference type="NCBI Taxonomy" id="7130"/>
    <lineage>
        <taxon>Eukaryota</taxon>
        <taxon>Metazoa</taxon>
        <taxon>Ecdysozoa</taxon>
        <taxon>Arthropoda</taxon>
        <taxon>Hexapoda</taxon>
        <taxon>Insecta</taxon>
        <taxon>Pterygota</taxon>
        <taxon>Neoptera</taxon>
        <taxon>Endopterygota</taxon>
        <taxon>Lepidoptera</taxon>
        <taxon>Glossata</taxon>
        <taxon>Ditrysia</taxon>
        <taxon>Bombycoidea</taxon>
        <taxon>Sphingidae</taxon>
        <taxon>Sphinginae</taxon>
        <taxon>Sphingini</taxon>
        <taxon>Manduca</taxon>
    </lineage>
</organism>
<dbReference type="EMBL" id="JH668889">
    <property type="protein sequence ID" value="KAG6462783.1"/>
    <property type="molecule type" value="Genomic_DNA"/>
</dbReference>
<name>A0A921ZRR1_MANSE</name>
<evidence type="ECO:0000313" key="8">
    <source>
        <dbReference type="EMBL" id="KAG6462781.1"/>
    </source>
</evidence>
<comment type="subunit">
    <text evidence="1">Self-associates forming complexes of several hundred monomers.</text>
</comment>
<comment type="function">
    <text evidence="5">Involved in transvection phenomena (= synapsis-dependent gene expression), where the synaptic pairing of chromosomes carrying genes with which zeste interacts influences the expression of these genes. Zeste binds to DNA and stimulates transcription from a nearby promoter.</text>
</comment>
<evidence type="ECO:0000313" key="9">
    <source>
        <dbReference type="Proteomes" id="UP000791440"/>
    </source>
</evidence>
<sequence length="214" mass="24878">MQNQRVKASSAQLKYLFDFMKANQECFAGRGSGLLGKLEIERQWQQLTETLNGMGGPVKSVDKWKQTWRDVRNSLRKKATKYKKEVKWDTPGGTGNGPSRLNSAETRNLRVTAAPPAVPNKQKDKEINLCAEASNSTSDPLDKPRIIFRKLVKEKLATAESKRELIKEELEERKLRKQILREELQNKRELHELEKKERLLRLEILRTELRNKRN</sequence>
<comment type="caution">
    <text evidence="8">The sequence shown here is derived from an EMBL/GenBank/DDBJ whole genome shotgun (WGS) entry which is preliminary data.</text>
</comment>
<reference evidence="8" key="2">
    <citation type="submission" date="2020-12" db="EMBL/GenBank/DDBJ databases">
        <authorList>
            <person name="Kanost M."/>
        </authorList>
    </citation>
    <scope>NUCLEOTIDE SEQUENCE</scope>
</reference>
<keyword evidence="4" id="KW-0804">Transcription</keyword>